<dbReference type="InterPro" id="IPR010610">
    <property type="entry name" value="EryCIII-like_C"/>
</dbReference>
<dbReference type="InterPro" id="IPR050426">
    <property type="entry name" value="Glycosyltransferase_28"/>
</dbReference>
<reference evidence="6" key="1">
    <citation type="submission" date="2023-02" db="EMBL/GenBank/DDBJ databases">
        <title>Actinokineospora globicatena NBRC 15670.</title>
        <authorList>
            <person name="Ichikawa N."/>
            <person name="Sato H."/>
            <person name="Tonouchi N."/>
        </authorList>
    </citation>
    <scope>NUCLEOTIDE SEQUENCE</scope>
    <source>
        <strain evidence="6">NBRC 15670</strain>
    </source>
</reference>
<evidence type="ECO:0000313" key="7">
    <source>
        <dbReference type="Proteomes" id="UP001165042"/>
    </source>
</evidence>
<dbReference type="InterPro" id="IPR048284">
    <property type="entry name" value="EryCIII-like_N"/>
</dbReference>
<proteinExistence type="inferred from homology"/>
<keyword evidence="2" id="KW-0328">Glycosyltransferase</keyword>
<dbReference type="SUPFAM" id="SSF53756">
    <property type="entry name" value="UDP-Glycosyltransferase/glycogen phosphorylase"/>
    <property type="match status" value="1"/>
</dbReference>
<feature type="domain" description="Erythromycin biosynthesis protein CIII-like C-terminal" evidence="4">
    <location>
        <begin position="243"/>
        <end position="379"/>
    </location>
</feature>
<dbReference type="PANTHER" id="PTHR48050:SF13">
    <property type="entry name" value="STEROL 3-BETA-GLUCOSYLTRANSFERASE UGT80A2"/>
    <property type="match status" value="1"/>
</dbReference>
<feature type="domain" description="Erythromycin biosynthesis protein CIII-like N-terminal" evidence="5">
    <location>
        <begin position="22"/>
        <end position="222"/>
    </location>
</feature>
<dbReference type="Gene3D" id="3.40.50.2000">
    <property type="entry name" value="Glycogen Phosphorylase B"/>
    <property type="match status" value="2"/>
</dbReference>
<name>A0A9W6QGY8_9PSEU</name>
<evidence type="ECO:0000256" key="2">
    <source>
        <dbReference type="ARBA" id="ARBA00022676"/>
    </source>
</evidence>
<accession>A0A9W6QGY8</accession>
<evidence type="ECO:0000256" key="3">
    <source>
        <dbReference type="ARBA" id="ARBA00022679"/>
    </source>
</evidence>
<evidence type="ECO:0000259" key="5">
    <source>
        <dbReference type="Pfam" id="PF21036"/>
    </source>
</evidence>
<dbReference type="GO" id="GO:0016758">
    <property type="term" value="F:hexosyltransferase activity"/>
    <property type="evidence" value="ECO:0007669"/>
    <property type="project" value="UniProtKB-ARBA"/>
</dbReference>
<comment type="similarity">
    <text evidence="1">Belongs to the glycosyltransferase 28 family.</text>
</comment>
<dbReference type="GO" id="GO:0008194">
    <property type="term" value="F:UDP-glycosyltransferase activity"/>
    <property type="evidence" value="ECO:0007669"/>
    <property type="project" value="InterPro"/>
</dbReference>
<evidence type="ECO:0000259" key="4">
    <source>
        <dbReference type="Pfam" id="PF06722"/>
    </source>
</evidence>
<keyword evidence="7" id="KW-1185">Reference proteome</keyword>
<evidence type="ECO:0000313" key="6">
    <source>
        <dbReference type="EMBL" id="GLW89891.1"/>
    </source>
</evidence>
<keyword evidence="3 6" id="KW-0808">Transferase</keyword>
<dbReference type="EMBL" id="BSSD01000001">
    <property type="protein sequence ID" value="GLW89891.1"/>
    <property type="molecule type" value="Genomic_DNA"/>
</dbReference>
<dbReference type="PANTHER" id="PTHR48050">
    <property type="entry name" value="STEROL 3-BETA-GLUCOSYLTRANSFERASE"/>
    <property type="match status" value="1"/>
</dbReference>
<gene>
    <name evidence="6" type="ORF">Aglo03_07070</name>
</gene>
<dbReference type="Proteomes" id="UP001165042">
    <property type="component" value="Unassembled WGS sequence"/>
</dbReference>
<dbReference type="Pfam" id="PF21036">
    <property type="entry name" value="EryCIII-like_N"/>
    <property type="match status" value="1"/>
</dbReference>
<dbReference type="InterPro" id="IPR002213">
    <property type="entry name" value="UDP_glucos_trans"/>
</dbReference>
<comment type="caution">
    <text evidence="6">The sequence shown here is derived from an EMBL/GenBank/DDBJ whole genome shotgun (WGS) entry which is preliminary data.</text>
</comment>
<dbReference type="GO" id="GO:0017000">
    <property type="term" value="P:antibiotic biosynthetic process"/>
    <property type="evidence" value="ECO:0007669"/>
    <property type="project" value="UniProtKB-ARBA"/>
</dbReference>
<protein>
    <submittedName>
        <fullName evidence="6">Glycosyl transferase</fullName>
    </submittedName>
</protein>
<dbReference type="CDD" id="cd03784">
    <property type="entry name" value="GT1_Gtf-like"/>
    <property type="match status" value="1"/>
</dbReference>
<dbReference type="RefSeq" id="WP_285607437.1">
    <property type="nucleotide sequence ID" value="NZ_BSSD01000001.1"/>
</dbReference>
<dbReference type="Pfam" id="PF06722">
    <property type="entry name" value="EryCIII-like_C"/>
    <property type="match status" value="1"/>
</dbReference>
<organism evidence="6 7">
    <name type="scientific">Actinokineospora globicatena</name>
    <dbReference type="NCBI Taxonomy" id="103729"/>
    <lineage>
        <taxon>Bacteria</taxon>
        <taxon>Bacillati</taxon>
        <taxon>Actinomycetota</taxon>
        <taxon>Actinomycetes</taxon>
        <taxon>Pseudonocardiales</taxon>
        <taxon>Pseudonocardiaceae</taxon>
        <taxon>Actinokineospora</taxon>
    </lineage>
</organism>
<sequence>MRVLVIPLPYPTHLMAMVPLCWALRAHGHEVLVACPPEVLATAHAAGLTTVAVPSHGGPPDGAPLRFPLPAFGDRLGDAGRWLWRETATTVVRGSLNHLPHYLRLAEGWRPSLLLVDVCAVVGRVVGGLLDVPVALHRWGVDPTAGPFAERAHELLDPVCRARGIPGLPDPALVIDPCPPSLQAVDAPPGEPVRYVPYNGGGAVPDWVAPPASTRRICVCMGRMVLDATGPDPLRRAVAAACALPDVEVVVAVSGAHRRWLDDLPANAVVAESVPLHLFLDTCALVVCAGGSGTAFTATRLGVPQLVLPQYFDQFDYARNLAAAGAGLCLPDERAQSDHRLLTDSIAALLDDTGFASAAVKLADEMASMPPPTDLARTLASRAA</sequence>
<dbReference type="AlphaFoldDB" id="A0A9W6QGY8"/>
<evidence type="ECO:0000256" key="1">
    <source>
        <dbReference type="ARBA" id="ARBA00006962"/>
    </source>
</evidence>